<dbReference type="RefSeq" id="WP_203677684.1">
    <property type="nucleotide sequence ID" value="NZ_BOMW01000015.1"/>
</dbReference>
<protein>
    <recommendedName>
        <fullName evidence="3">DUF1905 domain-containing protein</fullName>
    </recommendedName>
</protein>
<dbReference type="SUPFAM" id="SSF141694">
    <property type="entry name" value="AF2212/PG0164-like"/>
    <property type="match status" value="1"/>
</dbReference>
<comment type="caution">
    <text evidence="1">The sequence shown here is derived from an EMBL/GenBank/DDBJ whole genome shotgun (WGS) entry which is preliminary data.</text>
</comment>
<evidence type="ECO:0000313" key="1">
    <source>
        <dbReference type="EMBL" id="GIF03978.1"/>
    </source>
</evidence>
<dbReference type="InterPro" id="IPR015018">
    <property type="entry name" value="DUF1905"/>
</dbReference>
<dbReference type="EMBL" id="BOMW01000015">
    <property type="protein sequence ID" value="GIF03978.1"/>
    <property type="molecule type" value="Genomic_DNA"/>
</dbReference>
<sequence length="89" mass="9836">MFEAELIRWSGEGGWVFAPIPDEHAPDSAGPFGRVPVIATVDGKTWATSVWRDSREGWLLAVPQRIRAAKDHGDVVRVEIEVDPSRLGD</sequence>
<dbReference type="InterPro" id="IPR037079">
    <property type="entry name" value="AF2212/PG0164-like_sf"/>
</dbReference>
<dbReference type="Pfam" id="PF08922">
    <property type="entry name" value="DUF1905"/>
    <property type="match status" value="1"/>
</dbReference>
<proteinExistence type="predicted"/>
<evidence type="ECO:0008006" key="3">
    <source>
        <dbReference type="Google" id="ProtNLM"/>
    </source>
</evidence>
<dbReference type="Proteomes" id="UP000629619">
    <property type="component" value="Unassembled WGS sequence"/>
</dbReference>
<keyword evidence="2" id="KW-1185">Reference proteome</keyword>
<dbReference type="Gene3D" id="2.40.30.100">
    <property type="entry name" value="AF2212/PG0164-like"/>
    <property type="match status" value="1"/>
</dbReference>
<evidence type="ECO:0000313" key="2">
    <source>
        <dbReference type="Proteomes" id="UP000629619"/>
    </source>
</evidence>
<dbReference type="AlphaFoldDB" id="A0A919N412"/>
<accession>A0A919N412</accession>
<organism evidence="1 2">
    <name type="scientific">Actinoplanes siamensis</name>
    <dbReference type="NCBI Taxonomy" id="1223317"/>
    <lineage>
        <taxon>Bacteria</taxon>
        <taxon>Bacillati</taxon>
        <taxon>Actinomycetota</taxon>
        <taxon>Actinomycetes</taxon>
        <taxon>Micromonosporales</taxon>
        <taxon>Micromonosporaceae</taxon>
        <taxon>Actinoplanes</taxon>
    </lineage>
</organism>
<reference evidence="1" key="1">
    <citation type="submission" date="2021-01" db="EMBL/GenBank/DDBJ databases">
        <title>Whole genome shotgun sequence of Actinoplanes siamensis NBRC 109076.</title>
        <authorList>
            <person name="Komaki H."/>
            <person name="Tamura T."/>
        </authorList>
    </citation>
    <scope>NUCLEOTIDE SEQUENCE</scope>
    <source>
        <strain evidence="1">NBRC 109076</strain>
    </source>
</reference>
<name>A0A919N412_9ACTN</name>
<gene>
    <name evidence="1" type="ORF">Asi03nite_15160</name>
</gene>